<dbReference type="InterPro" id="IPR000719">
    <property type="entry name" value="Prot_kinase_dom"/>
</dbReference>
<dbReference type="OrthoDB" id="124109at2759"/>
<dbReference type="Pfam" id="PF07714">
    <property type="entry name" value="PK_Tyr_Ser-Thr"/>
    <property type="match status" value="1"/>
</dbReference>
<evidence type="ECO:0000313" key="3">
    <source>
        <dbReference type="Proteomes" id="UP000694044"/>
    </source>
</evidence>
<sequence>MLTDFGMSFFASGSCSVQAKRSSLGAMQWRAPEFVCQTAADPSFDSDVYSLGMCIIQAVQYAKYPWGNNLSSDEIRTLLCEGKPVVIDQPAEMTAPQWELVQRMIAFDRGSRPDLNEEILPALEQFANTEADAEAYDECPY</sequence>
<dbReference type="GO" id="GO:0004672">
    <property type="term" value="F:protein kinase activity"/>
    <property type="evidence" value="ECO:0007669"/>
    <property type="project" value="InterPro"/>
</dbReference>
<keyword evidence="3" id="KW-1185">Reference proteome</keyword>
<comment type="caution">
    <text evidence="2">The sequence shown here is derived from an EMBL/GenBank/DDBJ whole genome shotgun (WGS) entry which is preliminary data.</text>
</comment>
<protein>
    <submittedName>
        <fullName evidence="2">Leucine-rich repeat serine/threonine-protein kinase 2</fullName>
    </submittedName>
</protein>
<dbReference type="GO" id="GO:0005524">
    <property type="term" value="F:ATP binding"/>
    <property type="evidence" value="ECO:0007669"/>
    <property type="project" value="InterPro"/>
</dbReference>
<feature type="domain" description="Protein kinase" evidence="1">
    <location>
        <begin position="1"/>
        <end position="127"/>
    </location>
</feature>
<keyword evidence="2" id="KW-0808">Transferase</keyword>
<dbReference type="PROSITE" id="PS50011">
    <property type="entry name" value="PROTEIN_KINASE_DOM"/>
    <property type="match status" value="1"/>
</dbReference>
<dbReference type="EMBL" id="JAGDFM010000709">
    <property type="protein sequence ID" value="KAG7376403.1"/>
    <property type="molecule type" value="Genomic_DNA"/>
</dbReference>
<organism evidence="2 3">
    <name type="scientific">Phytophthora pseudosyringae</name>
    <dbReference type="NCBI Taxonomy" id="221518"/>
    <lineage>
        <taxon>Eukaryota</taxon>
        <taxon>Sar</taxon>
        <taxon>Stramenopiles</taxon>
        <taxon>Oomycota</taxon>
        <taxon>Peronosporomycetes</taxon>
        <taxon>Peronosporales</taxon>
        <taxon>Peronosporaceae</taxon>
        <taxon>Phytophthora</taxon>
    </lineage>
</organism>
<accession>A0A8T1V7T2</accession>
<dbReference type="InterPro" id="IPR001245">
    <property type="entry name" value="Ser-Thr/Tyr_kinase_cat_dom"/>
</dbReference>
<name>A0A8T1V7T2_9STRA</name>
<keyword evidence="2" id="KW-0418">Kinase</keyword>
<dbReference type="Proteomes" id="UP000694044">
    <property type="component" value="Unassembled WGS sequence"/>
</dbReference>
<evidence type="ECO:0000259" key="1">
    <source>
        <dbReference type="PROSITE" id="PS50011"/>
    </source>
</evidence>
<dbReference type="AlphaFoldDB" id="A0A8T1V7T2"/>
<evidence type="ECO:0000313" key="2">
    <source>
        <dbReference type="EMBL" id="KAG7376403.1"/>
    </source>
</evidence>
<gene>
    <name evidence="2" type="primary">LRRK2_31</name>
    <name evidence="2" type="ORF">PHYPSEUDO_013594</name>
</gene>
<reference evidence="2" key="1">
    <citation type="submission" date="2021-02" db="EMBL/GenBank/DDBJ databases">
        <authorList>
            <person name="Palmer J.M."/>
        </authorList>
    </citation>
    <scope>NUCLEOTIDE SEQUENCE</scope>
    <source>
        <strain evidence="2">SCRP734</strain>
    </source>
</reference>
<proteinExistence type="predicted"/>